<evidence type="ECO:0000256" key="1">
    <source>
        <dbReference type="SAM" id="MobiDB-lite"/>
    </source>
</evidence>
<dbReference type="AlphaFoldDB" id="A0A183F2X1"/>
<dbReference type="Gene3D" id="2.30.29.30">
    <property type="entry name" value="Pleckstrin-homology domain (PH domain)/Phosphotyrosine-binding domain (PTB)"/>
    <property type="match status" value="1"/>
</dbReference>
<evidence type="ECO:0000313" key="4">
    <source>
        <dbReference type="Proteomes" id="UP000050761"/>
    </source>
</evidence>
<dbReference type="EMBL" id="UZAH01000367">
    <property type="protein sequence ID" value="VDO18891.1"/>
    <property type="molecule type" value="Genomic_DNA"/>
</dbReference>
<evidence type="ECO:0000313" key="3">
    <source>
        <dbReference type="EMBL" id="VDO18891.1"/>
    </source>
</evidence>
<dbReference type="PANTHER" id="PTHR21636">
    <property type="entry name" value="PROTEIN DOK-7"/>
    <property type="match status" value="1"/>
</dbReference>
<protein>
    <submittedName>
        <fullName evidence="5">PH domain-containing protein</fullName>
    </submittedName>
</protein>
<feature type="compositionally biased region" description="Basic and acidic residues" evidence="1">
    <location>
        <begin position="408"/>
        <end position="425"/>
    </location>
</feature>
<dbReference type="GO" id="GO:0019901">
    <property type="term" value="F:protein kinase binding"/>
    <property type="evidence" value="ECO:0007669"/>
    <property type="project" value="InterPro"/>
</dbReference>
<reference evidence="3 4" key="1">
    <citation type="submission" date="2018-11" db="EMBL/GenBank/DDBJ databases">
        <authorList>
            <consortium name="Pathogen Informatics"/>
        </authorList>
    </citation>
    <scope>NUCLEOTIDE SEQUENCE [LARGE SCALE GENOMIC DNA]</scope>
</reference>
<name>A0A183F2X1_HELPZ</name>
<keyword evidence="2" id="KW-0472">Membrane</keyword>
<reference evidence="5" key="2">
    <citation type="submission" date="2019-09" db="UniProtKB">
        <authorList>
            <consortium name="WormBaseParasite"/>
        </authorList>
    </citation>
    <scope>IDENTIFICATION</scope>
</reference>
<accession>A0A3P7TDC6</accession>
<dbReference type="WBParaSite" id="HPBE_0000050801-mRNA-1">
    <property type="protein sequence ID" value="HPBE_0000050801-mRNA-1"/>
    <property type="gene ID" value="HPBE_0000050801"/>
</dbReference>
<dbReference type="InterPro" id="IPR011993">
    <property type="entry name" value="PH-like_dom_sf"/>
</dbReference>
<sequence length="443" mass="50210">MLMATTTTTTSSDSTPTVDDVSGAEPVLHTHTLTYATPVLYLTHGAPPSLILLIINAHVWIFLIQLAHTNGLTNRLQMKERIDLNSNGLCIESSGRILKNGKWVKRYILCKKPCDVSVPILYVYKSKKDRQANNSKTSLVLQNYVGFESGFELKKCSHTLALLTLEDIVVISFTQPESLVVWETWLRSTCGSSTCFYMQLQHAPQRDEFAPVLYKEVRCHLHDSRLAIVYGRPQKLLLYCDIHFARIGVDANNVITIQPSQSSSDDECFVFMCPRSETFQRMLSKAMRERGLHRYLSKKNSEGDWMPDFVVPKRMEHADTESQFSHTLSGLFNFFNLEPSRYSKRMNLDKEKSKSGFHVSGANVPKVHSNLARANSLAFYHNTKAPITREEPSANYVNIGRHSVSKPILDRERGGSDRERRESSTCERPFSDVMEAFAALCAM</sequence>
<dbReference type="OrthoDB" id="5852472at2759"/>
<feature type="region of interest" description="Disordered" evidence="1">
    <location>
        <begin position="407"/>
        <end position="427"/>
    </location>
</feature>
<evidence type="ECO:0000256" key="2">
    <source>
        <dbReference type="SAM" id="Phobius"/>
    </source>
</evidence>
<keyword evidence="4" id="KW-1185">Reference proteome</keyword>
<accession>A0A183F2X1</accession>
<feature type="transmembrane region" description="Helical" evidence="2">
    <location>
        <begin position="50"/>
        <end position="72"/>
    </location>
</feature>
<dbReference type="GO" id="GO:0007528">
    <property type="term" value="P:neuromuscular junction development"/>
    <property type="evidence" value="ECO:0007669"/>
    <property type="project" value="TreeGrafter"/>
</dbReference>
<dbReference type="Proteomes" id="UP000050761">
    <property type="component" value="Unassembled WGS sequence"/>
</dbReference>
<proteinExistence type="predicted"/>
<keyword evidence="2" id="KW-0812">Transmembrane</keyword>
<evidence type="ECO:0000313" key="5">
    <source>
        <dbReference type="WBParaSite" id="HPBE_0000050801-mRNA-1"/>
    </source>
</evidence>
<organism evidence="4 5">
    <name type="scientific">Heligmosomoides polygyrus</name>
    <name type="common">Parasitic roundworm</name>
    <dbReference type="NCBI Taxonomy" id="6339"/>
    <lineage>
        <taxon>Eukaryota</taxon>
        <taxon>Metazoa</taxon>
        <taxon>Ecdysozoa</taxon>
        <taxon>Nematoda</taxon>
        <taxon>Chromadorea</taxon>
        <taxon>Rhabditida</taxon>
        <taxon>Rhabditina</taxon>
        <taxon>Rhabditomorpha</taxon>
        <taxon>Strongyloidea</taxon>
        <taxon>Heligmosomidae</taxon>
        <taxon>Heligmosomoides</taxon>
    </lineage>
</organism>
<dbReference type="PANTHER" id="PTHR21636:SF2">
    <property type="entry name" value="PROTEIN DOK-7"/>
    <property type="match status" value="1"/>
</dbReference>
<keyword evidence="2" id="KW-1133">Transmembrane helix</keyword>
<gene>
    <name evidence="3" type="ORF">HPBE_LOCUS509</name>
</gene>
<dbReference type="InterPro" id="IPR037746">
    <property type="entry name" value="Dok-7"/>
</dbReference>